<dbReference type="InterPro" id="IPR027417">
    <property type="entry name" value="P-loop_NTPase"/>
</dbReference>
<evidence type="ECO:0000313" key="1">
    <source>
        <dbReference type="EMBL" id="CAE0499006.1"/>
    </source>
</evidence>
<proteinExistence type="predicted"/>
<protein>
    <submittedName>
        <fullName evidence="1">Uncharacterized protein</fullName>
    </submittedName>
</protein>
<dbReference type="AlphaFoldDB" id="A0A7S3R0X9"/>
<accession>A0A7S3R0X9</accession>
<dbReference type="CDD" id="cd23767">
    <property type="entry name" value="IQCD"/>
    <property type="match status" value="1"/>
</dbReference>
<sequence>MASPYLDAALSEELHFFLEFAATTIQRHFRGYLVRKAFYASVRNQKNFEAARAALQYATDRQEWAACVIQSAWQGFRNKRIYQYYRDLVQFRERGDPKEMLRAINPREAQLADAASGIHVRFRLGGTMFPPLVFYKIFTHRSIADINAFGPRNYASESAPTAKDVNNKAAPGTTASVAAPVKHTKPRKTFEDDFIMDDQLREYIRPDGTLGMRSVRGWYARTDNNGWRPIAERILLDEDPITTITRLKRTPLFHYNPAVRRAERVKRAKQRQREWLVRLYRSEAVQEALGTGKLEPGCKLEEALAVGAGEDLEGPDSQADELLDWCHHLNFSDYASEWTSMACTLASEAFVPGPEPAALLTRALPPPHQDVQAAMVAAGVPLQPYQGSA</sequence>
<dbReference type="Pfam" id="PF00612">
    <property type="entry name" value="IQ"/>
    <property type="match status" value="1"/>
</dbReference>
<reference evidence="1" key="1">
    <citation type="submission" date="2021-01" db="EMBL/GenBank/DDBJ databases">
        <authorList>
            <person name="Corre E."/>
            <person name="Pelletier E."/>
            <person name="Niang G."/>
            <person name="Scheremetjew M."/>
            <person name="Finn R."/>
            <person name="Kale V."/>
            <person name="Holt S."/>
            <person name="Cochrane G."/>
            <person name="Meng A."/>
            <person name="Brown T."/>
            <person name="Cohen L."/>
        </authorList>
    </citation>
    <scope>NUCLEOTIDE SEQUENCE</scope>
    <source>
        <strain evidence="1">CCMP1320</strain>
    </source>
</reference>
<organism evidence="1">
    <name type="scientific">Dunaliella tertiolecta</name>
    <name type="common">Green alga</name>
    <dbReference type="NCBI Taxonomy" id="3047"/>
    <lineage>
        <taxon>Eukaryota</taxon>
        <taxon>Viridiplantae</taxon>
        <taxon>Chlorophyta</taxon>
        <taxon>core chlorophytes</taxon>
        <taxon>Chlorophyceae</taxon>
        <taxon>CS clade</taxon>
        <taxon>Chlamydomonadales</taxon>
        <taxon>Dunaliellaceae</taxon>
        <taxon>Dunaliella</taxon>
    </lineage>
</organism>
<dbReference type="Gene3D" id="1.20.5.190">
    <property type="match status" value="1"/>
</dbReference>
<dbReference type="PANTHER" id="PTHR33504">
    <property type="entry name" value="NADH DEHYDROGENASE (UBIQUINONE) 1 BETA SUBCOMPLEX, 4"/>
    <property type="match status" value="1"/>
</dbReference>
<dbReference type="PROSITE" id="PS50096">
    <property type="entry name" value="IQ"/>
    <property type="match status" value="1"/>
</dbReference>
<dbReference type="EMBL" id="HBIP01023493">
    <property type="protein sequence ID" value="CAE0499006.1"/>
    <property type="molecule type" value="Transcribed_RNA"/>
</dbReference>
<dbReference type="SMART" id="SM00015">
    <property type="entry name" value="IQ"/>
    <property type="match status" value="2"/>
</dbReference>
<dbReference type="SUPFAM" id="SSF52540">
    <property type="entry name" value="P-loop containing nucleoside triphosphate hydrolases"/>
    <property type="match status" value="1"/>
</dbReference>
<name>A0A7S3R0X9_DUNTE</name>
<dbReference type="InterPro" id="IPR000048">
    <property type="entry name" value="IQ_motif_EF-hand-BS"/>
</dbReference>
<dbReference type="PANTHER" id="PTHR33504:SF2">
    <property type="entry name" value="PROTEIN MFI"/>
    <property type="match status" value="1"/>
</dbReference>
<gene>
    <name evidence="1" type="ORF">DTER00134_LOCUS14079</name>
</gene>